<dbReference type="InterPro" id="IPR036928">
    <property type="entry name" value="AS_sf"/>
</dbReference>
<dbReference type="PANTHER" id="PTHR46072">
    <property type="entry name" value="AMIDASE-RELATED-RELATED"/>
    <property type="match status" value="1"/>
</dbReference>
<feature type="active site" description="Charge relay system" evidence="3">
    <location>
        <position position="233"/>
    </location>
</feature>
<dbReference type="GO" id="GO:0016787">
    <property type="term" value="F:hydrolase activity"/>
    <property type="evidence" value="ECO:0007669"/>
    <property type="project" value="UniProtKB-KW"/>
</dbReference>
<evidence type="ECO:0000313" key="7">
    <source>
        <dbReference type="Proteomes" id="UP000790833"/>
    </source>
</evidence>
<feature type="binding site" evidence="4">
    <location>
        <begin position="254"/>
        <end position="257"/>
    </location>
    <ligand>
        <name>substrate</name>
    </ligand>
</feature>
<name>A0A9P7VDZ2_9ASCO</name>
<proteinExistence type="inferred from homology"/>
<keyword evidence="2" id="KW-0378">Hydrolase</keyword>
<dbReference type="Proteomes" id="UP000790833">
    <property type="component" value="Unassembled WGS sequence"/>
</dbReference>
<keyword evidence="7" id="KW-1185">Reference proteome</keyword>
<evidence type="ECO:0000256" key="1">
    <source>
        <dbReference type="ARBA" id="ARBA00009199"/>
    </source>
</evidence>
<feature type="binding site" evidence="4">
    <location>
        <position position="207"/>
    </location>
    <ligand>
        <name>substrate</name>
    </ligand>
</feature>
<comment type="caution">
    <text evidence="6">The sequence shown here is derived from an EMBL/GenBank/DDBJ whole genome shotgun (WGS) entry which is preliminary data.</text>
</comment>
<dbReference type="InterPro" id="IPR023631">
    <property type="entry name" value="Amidase_dom"/>
</dbReference>
<dbReference type="OrthoDB" id="6428749at2759"/>
<dbReference type="PANTHER" id="PTHR46072:SF4">
    <property type="entry name" value="AMIDASE C550.07-RELATED"/>
    <property type="match status" value="1"/>
</dbReference>
<dbReference type="Gene3D" id="3.90.1300.10">
    <property type="entry name" value="Amidase signature (AS) domain"/>
    <property type="match status" value="1"/>
</dbReference>
<reference evidence="6" key="1">
    <citation type="submission" date="2021-03" db="EMBL/GenBank/DDBJ databases">
        <authorList>
            <person name="Palmer J.M."/>
        </authorList>
    </citation>
    <scope>NUCLEOTIDE SEQUENCE</scope>
    <source>
        <strain evidence="6">ARV_011</strain>
    </source>
</reference>
<dbReference type="AlphaFoldDB" id="A0A9P7VDZ2"/>
<evidence type="ECO:0000313" key="6">
    <source>
        <dbReference type="EMBL" id="KAG7196042.1"/>
    </source>
</evidence>
<feature type="binding site" evidence="4">
    <location>
        <position position="233"/>
    </location>
    <ligand>
        <name>substrate</name>
    </ligand>
</feature>
<dbReference type="SUPFAM" id="SSF75304">
    <property type="entry name" value="Amidase signature (AS) enzymes"/>
    <property type="match status" value="1"/>
</dbReference>
<accession>A0A9P7VDZ2</accession>
<evidence type="ECO:0000256" key="3">
    <source>
        <dbReference type="PIRSR" id="PIRSR001221-1"/>
    </source>
</evidence>
<evidence type="ECO:0000256" key="2">
    <source>
        <dbReference type="ARBA" id="ARBA00022801"/>
    </source>
</evidence>
<dbReference type="EMBL" id="JAHMUF010000001">
    <property type="protein sequence ID" value="KAG7196042.1"/>
    <property type="molecule type" value="Genomic_DNA"/>
</dbReference>
<feature type="active site" description="Charge relay system" evidence="3">
    <location>
        <position position="158"/>
    </location>
</feature>
<feature type="domain" description="Amidase" evidence="5">
    <location>
        <begin position="103"/>
        <end position="551"/>
    </location>
</feature>
<dbReference type="Pfam" id="PF01425">
    <property type="entry name" value="Amidase"/>
    <property type="match status" value="1"/>
</dbReference>
<gene>
    <name evidence="6" type="ORF">KQ657_000050</name>
</gene>
<dbReference type="RefSeq" id="XP_043051587.1">
    <property type="nucleotide sequence ID" value="XM_043190910.1"/>
</dbReference>
<feature type="active site" description="Acyl-ester intermediate" evidence="3">
    <location>
        <position position="257"/>
    </location>
</feature>
<dbReference type="PIRSF" id="PIRSF001221">
    <property type="entry name" value="Amidase_fungi"/>
    <property type="match status" value="1"/>
</dbReference>
<sequence>MDEQIVPSIEQLGLCGIEDEDLFEPWKVKVKEYIEDRDSQFKEFNLELPQDLESLQSSHFNAIGFTKELIEGSIHKEYKEIVELSLKELVSKISEGSIKSTVVLEAYVSYAAIAQRFTNCVCQVFLEEARERAKFLDSYLLTHGKPLGPFHGIPISIKEHIPFKGKVTHCSYVSLLENTPQENQVSIQMLYDMGAVFYVRTNQPQSLMAIDSHNNITGPTLNPYNLALSAGGSTAGEGALLAFKGSIVGIGSDIGGSLRVPASFTGTVGYKPTTRRFSCRDGIVLGDSAIDGVYGPMCRSVDDLEYFMDIYINKGKPWMFDESVIPCPWNSCIIPPTAITIAVIYDNGIVRPTPPITRGLDYVTSKLRDAGIKVIFFEPPKSIEAAQCINNLYHAYGTEYYVEKLKKSGEPILKLTKWQLAFGPGAKGLALKQLEETTKLKNEISRIYFDYAKDNNITAILGPISESVAPISNNGYNWSYTNIYNLIDWPAVAFPTGLVQDPKLDVWGPDHQSSYTSPLEQFCHELYNADEVVGAPIGLQVAAPPFRDETVIGVAAIISKILESK</sequence>
<organism evidence="6 7">
    <name type="scientific">Scheffersomyces spartinae</name>
    <dbReference type="NCBI Taxonomy" id="45513"/>
    <lineage>
        <taxon>Eukaryota</taxon>
        <taxon>Fungi</taxon>
        <taxon>Dikarya</taxon>
        <taxon>Ascomycota</taxon>
        <taxon>Saccharomycotina</taxon>
        <taxon>Pichiomycetes</taxon>
        <taxon>Debaryomycetaceae</taxon>
        <taxon>Scheffersomyces</taxon>
    </lineage>
</organism>
<comment type="similarity">
    <text evidence="1">Belongs to the amidase family.</text>
</comment>
<dbReference type="GeneID" id="66113424"/>
<evidence type="ECO:0000256" key="4">
    <source>
        <dbReference type="PIRSR" id="PIRSR001221-2"/>
    </source>
</evidence>
<protein>
    <recommendedName>
        <fullName evidence="5">Amidase domain-containing protein</fullName>
    </recommendedName>
</protein>
<evidence type="ECO:0000259" key="5">
    <source>
        <dbReference type="Pfam" id="PF01425"/>
    </source>
</evidence>